<proteinExistence type="predicted"/>
<feature type="transmembrane region" description="Helical" evidence="1">
    <location>
        <begin position="17"/>
        <end position="36"/>
    </location>
</feature>
<dbReference type="EMBL" id="BAAAPO010000042">
    <property type="protein sequence ID" value="GAA1802439.1"/>
    <property type="molecule type" value="Genomic_DNA"/>
</dbReference>
<dbReference type="RefSeq" id="WP_344086613.1">
    <property type="nucleotide sequence ID" value="NZ_BAAAPO010000042.1"/>
</dbReference>
<evidence type="ECO:0000313" key="3">
    <source>
        <dbReference type="Proteomes" id="UP001499938"/>
    </source>
</evidence>
<keyword evidence="3" id="KW-1185">Reference proteome</keyword>
<keyword evidence="1" id="KW-0812">Transmembrane</keyword>
<keyword evidence="1" id="KW-0472">Membrane</keyword>
<evidence type="ECO:0000313" key="2">
    <source>
        <dbReference type="EMBL" id="GAA1802439.1"/>
    </source>
</evidence>
<sequence>MTAAATRPDPFRAMTRSAFVPTLLVGPVAIAIAFFAGGGKAALGAALGYAVTIAFFGLGMVVMLRLAANVAPMLFMATALAVFFGQLIFLLVVILLLQGADWLDGRAFGLTALACALVWQVFQVLGFLRSRRPVYDEAPVSDEAAAGGAAQDEPAGRHTP</sequence>
<evidence type="ECO:0008006" key="4">
    <source>
        <dbReference type="Google" id="ProtNLM"/>
    </source>
</evidence>
<feature type="transmembrane region" description="Helical" evidence="1">
    <location>
        <begin position="42"/>
        <end position="62"/>
    </location>
</feature>
<organism evidence="2 3">
    <name type="scientific">Nostocoides veronense</name>
    <dbReference type="NCBI Taxonomy" id="330836"/>
    <lineage>
        <taxon>Bacteria</taxon>
        <taxon>Bacillati</taxon>
        <taxon>Actinomycetota</taxon>
        <taxon>Actinomycetes</taxon>
        <taxon>Micrococcales</taxon>
        <taxon>Intrasporangiaceae</taxon>
        <taxon>Nostocoides</taxon>
    </lineage>
</organism>
<keyword evidence="1" id="KW-1133">Transmembrane helix</keyword>
<feature type="transmembrane region" description="Helical" evidence="1">
    <location>
        <begin position="108"/>
        <end position="128"/>
    </location>
</feature>
<gene>
    <name evidence="2" type="ORF">GCM10009811_27780</name>
</gene>
<feature type="transmembrane region" description="Helical" evidence="1">
    <location>
        <begin position="74"/>
        <end position="96"/>
    </location>
</feature>
<reference evidence="2 3" key="1">
    <citation type="journal article" date="2019" name="Int. J. Syst. Evol. Microbiol.">
        <title>The Global Catalogue of Microorganisms (GCM) 10K type strain sequencing project: providing services to taxonomists for standard genome sequencing and annotation.</title>
        <authorList>
            <consortium name="The Broad Institute Genomics Platform"/>
            <consortium name="The Broad Institute Genome Sequencing Center for Infectious Disease"/>
            <person name="Wu L."/>
            <person name="Ma J."/>
        </authorList>
    </citation>
    <scope>NUCLEOTIDE SEQUENCE [LARGE SCALE GENOMIC DNA]</scope>
    <source>
        <strain evidence="2 3">JCM 15592</strain>
    </source>
</reference>
<dbReference type="Proteomes" id="UP001499938">
    <property type="component" value="Unassembled WGS sequence"/>
</dbReference>
<accession>A0ABN2LZ94</accession>
<protein>
    <recommendedName>
        <fullName evidence="4">ATP synthase protein I</fullName>
    </recommendedName>
</protein>
<evidence type="ECO:0000256" key="1">
    <source>
        <dbReference type="SAM" id="Phobius"/>
    </source>
</evidence>
<name>A0ABN2LZ94_9MICO</name>
<comment type="caution">
    <text evidence="2">The sequence shown here is derived from an EMBL/GenBank/DDBJ whole genome shotgun (WGS) entry which is preliminary data.</text>
</comment>